<accession>A0A1G1TGK0</accession>
<dbReference type="SUPFAM" id="SSF47413">
    <property type="entry name" value="lambda repressor-like DNA-binding domains"/>
    <property type="match status" value="1"/>
</dbReference>
<dbReference type="EMBL" id="MDZA01000210">
    <property type="protein sequence ID" value="OGX90007.1"/>
    <property type="molecule type" value="Genomic_DNA"/>
</dbReference>
<dbReference type="Pfam" id="PF01381">
    <property type="entry name" value="HTH_3"/>
    <property type="match status" value="1"/>
</dbReference>
<dbReference type="InterPro" id="IPR001387">
    <property type="entry name" value="Cro/C1-type_HTH"/>
</dbReference>
<gene>
    <name evidence="2" type="ORF">BEN49_07690</name>
</gene>
<reference evidence="2 3" key="1">
    <citation type="submission" date="2016-08" db="EMBL/GenBank/DDBJ databases">
        <title>Hymenobacter coccineus sp. nov., Hymenobacter lapidarius sp. nov. and Hymenobacter glacialis sp. nov., isolated from Antarctic soil.</title>
        <authorList>
            <person name="Sedlacek I."/>
            <person name="Kralova S."/>
            <person name="Kyrova K."/>
            <person name="Maslanova I."/>
            <person name="Stankova E."/>
            <person name="Vrbovska V."/>
            <person name="Nemec M."/>
            <person name="Bartak M."/>
            <person name="Svec P."/>
            <person name="Busse H.-J."/>
            <person name="Pantucek R."/>
        </authorList>
    </citation>
    <scope>NUCLEOTIDE SEQUENCE [LARGE SCALE GENOMIC DNA]</scope>
    <source>
        <strain evidence="2 3">CCM 8649</strain>
    </source>
</reference>
<organism evidence="2 3">
    <name type="scientific">Hymenobacter coccineus</name>
    <dbReference type="NCBI Taxonomy" id="1908235"/>
    <lineage>
        <taxon>Bacteria</taxon>
        <taxon>Pseudomonadati</taxon>
        <taxon>Bacteroidota</taxon>
        <taxon>Cytophagia</taxon>
        <taxon>Cytophagales</taxon>
        <taxon>Hymenobacteraceae</taxon>
        <taxon>Hymenobacter</taxon>
    </lineage>
</organism>
<proteinExistence type="predicted"/>
<evidence type="ECO:0000313" key="2">
    <source>
        <dbReference type="EMBL" id="OGX90007.1"/>
    </source>
</evidence>
<dbReference type="InterPro" id="IPR010982">
    <property type="entry name" value="Lambda_DNA-bd_dom_sf"/>
</dbReference>
<dbReference type="Proteomes" id="UP000177506">
    <property type="component" value="Unassembled WGS sequence"/>
</dbReference>
<dbReference type="GO" id="GO:0003677">
    <property type="term" value="F:DNA binding"/>
    <property type="evidence" value="ECO:0007669"/>
    <property type="project" value="InterPro"/>
</dbReference>
<dbReference type="RefSeq" id="WP_070743960.1">
    <property type="nucleotide sequence ID" value="NZ_MDZA01000210.1"/>
</dbReference>
<comment type="caution">
    <text evidence="2">The sequence shown here is derived from an EMBL/GenBank/DDBJ whole genome shotgun (WGS) entry which is preliminary data.</text>
</comment>
<sequence>MSVQLDTDKLAAMVKSKRAGRGLRAVAHEIGDVSASTLSRIEQGSVPDVNTFLLLCNWLSVPTDTFTIADEGVATPEPATVGSDKIVAHLRADRILPKATAQALIEMIQLAYRQVSQ</sequence>
<evidence type="ECO:0000313" key="3">
    <source>
        <dbReference type="Proteomes" id="UP000177506"/>
    </source>
</evidence>
<dbReference type="CDD" id="cd00093">
    <property type="entry name" value="HTH_XRE"/>
    <property type="match status" value="1"/>
</dbReference>
<protein>
    <recommendedName>
        <fullName evidence="1">HTH cro/C1-type domain-containing protein</fullName>
    </recommendedName>
</protein>
<keyword evidence="3" id="KW-1185">Reference proteome</keyword>
<name>A0A1G1TGK0_9BACT</name>
<dbReference type="OrthoDB" id="884972at2"/>
<evidence type="ECO:0000259" key="1">
    <source>
        <dbReference type="PROSITE" id="PS50943"/>
    </source>
</evidence>
<dbReference type="Gene3D" id="1.10.260.40">
    <property type="entry name" value="lambda repressor-like DNA-binding domains"/>
    <property type="match status" value="1"/>
</dbReference>
<dbReference type="AlphaFoldDB" id="A0A1G1TGK0"/>
<feature type="domain" description="HTH cro/C1-type" evidence="1">
    <location>
        <begin position="32"/>
        <end position="66"/>
    </location>
</feature>
<dbReference type="PROSITE" id="PS50943">
    <property type="entry name" value="HTH_CROC1"/>
    <property type="match status" value="1"/>
</dbReference>